<dbReference type="InterPro" id="IPR050261">
    <property type="entry name" value="FrsA_esterase"/>
</dbReference>
<dbReference type="InterPro" id="IPR029058">
    <property type="entry name" value="AB_hydrolase_fold"/>
</dbReference>
<dbReference type="OrthoDB" id="7839439at2"/>
<dbReference type="Gene3D" id="3.40.50.1820">
    <property type="entry name" value="alpha/beta hydrolase"/>
    <property type="match status" value="1"/>
</dbReference>
<keyword evidence="3" id="KW-1185">Reference proteome</keyword>
<dbReference type="SUPFAM" id="SSF53474">
    <property type="entry name" value="alpha/beta-Hydrolases"/>
    <property type="match status" value="1"/>
</dbReference>
<name>A0A6L3SZU5_9HYPH</name>
<evidence type="ECO:0000313" key="2">
    <source>
        <dbReference type="EMBL" id="KAB1077904.1"/>
    </source>
</evidence>
<dbReference type="AlphaFoldDB" id="A0A6L3SZU5"/>
<reference evidence="2 3" key="1">
    <citation type="submission" date="2019-09" db="EMBL/GenBank/DDBJ databases">
        <title>YIM 48816 draft genome.</title>
        <authorList>
            <person name="Jiang L."/>
        </authorList>
    </citation>
    <scope>NUCLEOTIDE SEQUENCE [LARGE SCALE GENOMIC DNA]</scope>
    <source>
        <strain evidence="2 3">YIM 48816</strain>
    </source>
</reference>
<accession>A0A6L3SZU5</accession>
<dbReference type="Proteomes" id="UP000474159">
    <property type="component" value="Unassembled WGS sequence"/>
</dbReference>
<dbReference type="InterPro" id="IPR002925">
    <property type="entry name" value="Dienelactn_hydro"/>
</dbReference>
<organism evidence="2 3">
    <name type="scientific">Methylobacterium soli</name>
    <dbReference type="NCBI Taxonomy" id="553447"/>
    <lineage>
        <taxon>Bacteria</taxon>
        <taxon>Pseudomonadati</taxon>
        <taxon>Pseudomonadota</taxon>
        <taxon>Alphaproteobacteria</taxon>
        <taxon>Hyphomicrobiales</taxon>
        <taxon>Methylobacteriaceae</taxon>
        <taxon>Methylobacterium</taxon>
    </lineage>
</organism>
<dbReference type="EMBL" id="VZZK01000017">
    <property type="protein sequence ID" value="KAB1077904.1"/>
    <property type="molecule type" value="Genomic_DNA"/>
</dbReference>
<dbReference type="GO" id="GO:0016787">
    <property type="term" value="F:hydrolase activity"/>
    <property type="evidence" value="ECO:0007669"/>
    <property type="project" value="InterPro"/>
</dbReference>
<dbReference type="RefSeq" id="WP_151001389.1">
    <property type="nucleotide sequence ID" value="NZ_BPQY01000550.1"/>
</dbReference>
<comment type="caution">
    <text evidence="2">The sequence shown here is derived from an EMBL/GenBank/DDBJ whole genome shotgun (WGS) entry which is preliminary data.</text>
</comment>
<feature type="domain" description="Dienelactone hydrolase" evidence="1">
    <location>
        <begin position="28"/>
        <end position="141"/>
    </location>
</feature>
<dbReference type="Pfam" id="PF01738">
    <property type="entry name" value="DLH"/>
    <property type="match status" value="1"/>
</dbReference>
<proteinExistence type="predicted"/>
<protein>
    <recommendedName>
        <fullName evidence="1">Dienelactone hydrolase domain-containing protein</fullName>
    </recommendedName>
</protein>
<gene>
    <name evidence="2" type="ORF">F6X53_17000</name>
</gene>
<evidence type="ECO:0000259" key="1">
    <source>
        <dbReference type="Pfam" id="PF01738"/>
    </source>
</evidence>
<dbReference type="PANTHER" id="PTHR22946">
    <property type="entry name" value="DIENELACTONE HYDROLASE DOMAIN-CONTAINING PROTEIN-RELATED"/>
    <property type="match status" value="1"/>
</dbReference>
<sequence length="278" mass="29728">MWLEFNRATLLGLSDASLSGHEPACVGGDILAVLDIILREPGIDARRVVVAGSSFGGWNALGGGALNDPRVRGIVNFYGGVQAESCHASGEALRNGAAALGARSRTPSIWFYGDNDHLFPRPTRQAMVRAYRAAGGQAQLVPFGRFLFDSHKLLSFPEGIPVFAPSLDAFLSHLGLPARLTHPEYLPLTSPPASGYARIDDVAAVPDLTEPARASYRSFLAQPFPRAFVIAPGKLAVHRSGGFDPLARCLAECRARSAECHAYAVDDRVVWTPQSPAL</sequence>
<evidence type="ECO:0000313" key="3">
    <source>
        <dbReference type="Proteomes" id="UP000474159"/>
    </source>
</evidence>